<evidence type="ECO:0000313" key="1">
    <source>
        <dbReference type="EMBL" id="MPM68829.1"/>
    </source>
</evidence>
<name>A0A645BTT6_9ZZZZ</name>
<dbReference type="EMBL" id="VSSQ01022487">
    <property type="protein sequence ID" value="MPM68829.1"/>
    <property type="molecule type" value="Genomic_DNA"/>
</dbReference>
<gene>
    <name evidence="1" type="ORF">SDC9_115763</name>
</gene>
<comment type="caution">
    <text evidence="1">The sequence shown here is derived from an EMBL/GenBank/DDBJ whole genome shotgun (WGS) entry which is preliminary data.</text>
</comment>
<dbReference type="AlphaFoldDB" id="A0A645BTT6"/>
<organism evidence="1">
    <name type="scientific">bioreactor metagenome</name>
    <dbReference type="NCBI Taxonomy" id="1076179"/>
    <lineage>
        <taxon>unclassified sequences</taxon>
        <taxon>metagenomes</taxon>
        <taxon>ecological metagenomes</taxon>
    </lineage>
</organism>
<sequence>MTSAIVGSMYFDDSEYPISPGASYIPPANPDIELLAPAFGPSNTNWRRKDVYGFSNKIGVVVGSVLSINDHYFMLMSNSLIADLGVIP</sequence>
<protein>
    <submittedName>
        <fullName evidence="1">Uncharacterized protein</fullName>
    </submittedName>
</protein>
<proteinExistence type="predicted"/>
<reference evidence="1" key="1">
    <citation type="submission" date="2019-08" db="EMBL/GenBank/DDBJ databases">
        <authorList>
            <person name="Kucharzyk K."/>
            <person name="Murdoch R.W."/>
            <person name="Higgins S."/>
            <person name="Loffler F."/>
        </authorList>
    </citation>
    <scope>NUCLEOTIDE SEQUENCE</scope>
</reference>
<accession>A0A645BTT6</accession>